<evidence type="ECO:0000313" key="3">
    <source>
        <dbReference type="EnsemblMetazoa" id="XP_020896898.1"/>
    </source>
</evidence>
<evidence type="ECO:0000256" key="2">
    <source>
        <dbReference type="SAM" id="MobiDB-lite"/>
    </source>
</evidence>
<reference evidence="3" key="1">
    <citation type="submission" date="2022-11" db="UniProtKB">
        <authorList>
            <consortium name="EnsemblMetazoa"/>
        </authorList>
    </citation>
    <scope>IDENTIFICATION</scope>
</reference>
<dbReference type="Gene3D" id="2.40.50.140">
    <property type="entry name" value="Nucleic acid-binding proteins"/>
    <property type="match status" value="1"/>
</dbReference>
<dbReference type="AlphaFoldDB" id="A0A913X092"/>
<dbReference type="SUPFAM" id="SSF50249">
    <property type="entry name" value="Nucleic acid-binding proteins"/>
    <property type="match status" value="1"/>
</dbReference>
<dbReference type="CDD" id="cd04491">
    <property type="entry name" value="SoSSB_OBF"/>
    <property type="match status" value="1"/>
</dbReference>
<feature type="compositionally biased region" description="Polar residues" evidence="2">
    <location>
        <begin position="124"/>
        <end position="184"/>
    </location>
</feature>
<dbReference type="PANTHER" id="PTHR13356:SF0">
    <property type="entry name" value="SOSS COMPLEX SUBUNIT B HOMOLOG"/>
    <property type="match status" value="1"/>
</dbReference>
<organism evidence="3 4">
    <name type="scientific">Exaiptasia diaphana</name>
    <name type="common">Tropical sea anemone</name>
    <name type="synonym">Aiptasia pulchella</name>
    <dbReference type="NCBI Taxonomy" id="2652724"/>
    <lineage>
        <taxon>Eukaryota</taxon>
        <taxon>Metazoa</taxon>
        <taxon>Cnidaria</taxon>
        <taxon>Anthozoa</taxon>
        <taxon>Hexacorallia</taxon>
        <taxon>Actiniaria</taxon>
        <taxon>Aiptasiidae</taxon>
        <taxon>Exaiptasia</taxon>
    </lineage>
</organism>
<dbReference type="GO" id="GO:0000724">
    <property type="term" value="P:double-strand break repair via homologous recombination"/>
    <property type="evidence" value="ECO:0007669"/>
    <property type="project" value="TreeGrafter"/>
</dbReference>
<dbReference type="InterPro" id="IPR051231">
    <property type="entry name" value="SOSS-B"/>
</dbReference>
<dbReference type="EnsemblMetazoa" id="XM_021041239.2">
    <property type="protein sequence ID" value="XP_020896898.1"/>
    <property type="gene ID" value="LOC110235745"/>
</dbReference>
<dbReference type="Proteomes" id="UP000887567">
    <property type="component" value="Unplaced"/>
</dbReference>
<feature type="compositionally biased region" description="Polar residues" evidence="2">
    <location>
        <begin position="195"/>
        <end position="222"/>
    </location>
</feature>
<dbReference type="FunFam" id="2.40.50.140:FF:000072">
    <property type="entry name" value="SOSS complex subunit B2"/>
    <property type="match status" value="1"/>
</dbReference>
<evidence type="ECO:0000313" key="4">
    <source>
        <dbReference type="Proteomes" id="UP000887567"/>
    </source>
</evidence>
<dbReference type="GO" id="GO:0070876">
    <property type="term" value="C:SOSS complex"/>
    <property type="evidence" value="ECO:0007669"/>
    <property type="project" value="TreeGrafter"/>
</dbReference>
<keyword evidence="4" id="KW-1185">Reference proteome</keyword>
<dbReference type="GO" id="GO:0044818">
    <property type="term" value="P:mitotic G2/M transition checkpoint"/>
    <property type="evidence" value="ECO:0007669"/>
    <property type="project" value="TreeGrafter"/>
</dbReference>
<dbReference type="GO" id="GO:0003677">
    <property type="term" value="F:DNA binding"/>
    <property type="evidence" value="ECO:0007669"/>
    <property type="project" value="UniProtKB-KW"/>
</dbReference>
<dbReference type="GO" id="GO:0005694">
    <property type="term" value="C:chromosome"/>
    <property type="evidence" value="ECO:0007669"/>
    <property type="project" value="UniProtKB-ARBA"/>
</dbReference>
<evidence type="ECO:0008006" key="5">
    <source>
        <dbReference type="Google" id="ProtNLM"/>
    </source>
</evidence>
<accession>A0A913X092</accession>
<dbReference type="PANTHER" id="PTHR13356">
    <property type="entry name" value="OB FOLD NUCLEIC ACID BINDING PROTEIN-RELATED"/>
    <property type="match status" value="1"/>
</dbReference>
<dbReference type="KEGG" id="epa:110235745"/>
<name>A0A913X092_EXADI</name>
<dbReference type="GO" id="GO:0010212">
    <property type="term" value="P:response to ionizing radiation"/>
    <property type="evidence" value="ECO:0007669"/>
    <property type="project" value="TreeGrafter"/>
</dbReference>
<feature type="region of interest" description="Disordered" evidence="2">
    <location>
        <begin position="123"/>
        <end position="229"/>
    </location>
</feature>
<evidence type="ECO:0000256" key="1">
    <source>
        <dbReference type="ARBA" id="ARBA00023125"/>
    </source>
</evidence>
<dbReference type="RefSeq" id="XP_020896898.1">
    <property type="nucleotide sequence ID" value="XM_021041239.2"/>
</dbReference>
<dbReference type="OMA" id="IWDEFGE"/>
<dbReference type="InterPro" id="IPR012340">
    <property type="entry name" value="NA-bd_OB-fold"/>
</dbReference>
<keyword evidence="1" id="KW-0238">DNA-binding</keyword>
<protein>
    <recommendedName>
        <fullName evidence="5">SOSS complex subunit B2</fullName>
    </recommendedName>
</protein>
<sequence length="229" mass="25732">MAEEKQITEIKDIRPALKNINCVFICLDIGKPTQTKDGHTVRSCRFADKTGSINVSIWDEFGEALQTGDIIRFTRGYAAVWKGSLTLYTGRIGSLEKLGDFCLVFSETPNMSDPSLDIVKKFKQQQVSEQGRNSPNQSTNSATSRPQHTTQEVSGTNHHQPSSTQRFHPYQRSETNTQPTVTKSETLRDPRLRSRSMNSNGDNSKSANTGTEHNTRNVINTSRDPRTRR</sequence>
<proteinExistence type="predicted"/>
<dbReference type="GeneID" id="110235745"/>
<dbReference type="OrthoDB" id="295715at2759"/>